<dbReference type="Gene3D" id="3.30.70.80">
    <property type="entry name" value="Peptidase S8 propeptide/proteinase inhibitor I9"/>
    <property type="match status" value="1"/>
</dbReference>
<evidence type="ECO:0000256" key="6">
    <source>
        <dbReference type="SAM" id="MobiDB-lite"/>
    </source>
</evidence>
<dbReference type="GO" id="GO:0006508">
    <property type="term" value="P:proteolysis"/>
    <property type="evidence" value="ECO:0007669"/>
    <property type="project" value="UniProtKB-KW"/>
</dbReference>
<feature type="region of interest" description="Disordered" evidence="6">
    <location>
        <begin position="31"/>
        <end position="53"/>
    </location>
</feature>
<reference evidence="9 10" key="1">
    <citation type="journal article" date="2019" name="Nat. Microbiol.">
        <title>Mediterranean grassland soil C-N compound turnover is dependent on rainfall and depth, and is mediated by genomically divergent microorganisms.</title>
        <authorList>
            <person name="Diamond S."/>
            <person name="Andeer P.F."/>
            <person name="Li Z."/>
            <person name="Crits-Christoph A."/>
            <person name="Burstein D."/>
            <person name="Anantharaman K."/>
            <person name="Lane K.R."/>
            <person name="Thomas B.C."/>
            <person name="Pan C."/>
            <person name="Northen T.R."/>
            <person name="Banfield J.F."/>
        </authorList>
    </citation>
    <scope>NUCLEOTIDE SEQUENCE [LARGE SCALE GENOMIC DNA]</scope>
    <source>
        <strain evidence="9">NP_2</strain>
    </source>
</reference>
<feature type="active site" description="Charge relay system" evidence="5">
    <location>
        <position position="355"/>
    </location>
</feature>
<dbReference type="GO" id="GO:0004252">
    <property type="term" value="F:serine-type endopeptidase activity"/>
    <property type="evidence" value="ECO:0007669"/>
    <property type="project" value="UniProtKB-UniRule"/>
</dbReference>
<accession>A0A537LLH6</accession>
<comment type="caution">
    <text evidence="9">The sequence shown here is derived from an EMBL/GenBank/DDBJ whole genome shotgun (WGS) entry which is preliminary data.</text>
</comment>
<dbReference type="InterPro" id="IPR023828">
    <property type="entry name" value="Peptidase_S8_Ser-AS"/>
</dbReference>
<dbReference type="PRINTS" id="PR00723">
    <property type="entry name" value="SUBTILISIN"/>
</dbReference>
<keyword evidence="2 5" id="KW-0645">Protease</keyword>
<keyword evidence="3 5" id="KW-0378">Hydrolase</keyword>
<feature type="compositionally biased region" description="Pro residues" evidence="6">
    <location>
        <begin position="34"/>
        <end position="47"/>
    </location>
</feature>
<dbReference type="InterPro" id="IPR037045">
    <property type="entry name" value="S8pro/Inhibitor_I9_sf"/>
</dbReference>
<dbReference type="InterPro" id="IPR050131">
    <property type="entry name" value="Peptidase_S8_subtilisin-like"/>
</dbReference>
<evidence type="ECO:0000313" key="10">
    <source>
        <dbReference type="Proteomes" id="UP000318661"/>
    </source>
</evidence>
<dbReference type="InterPro" id="IPR022398">
    <property type="entry name" value="Peptidase_S8_His-AS"/>
</dbReference>
<evidence type="ECO:0000256" key="2">
    <source>
        <dbReference type="ARBA" id="ARBA00022670"/>
    </source>
</evidence>
<evidence type="ECO:0000313" key="9">
    <source>
        <dbReference type="EMBL" id="TMJ08864.1"/>
    </source>
</evidence>
<dbReference type="PROSITE" id="PS51257">
    <property type="entry name" value="PROKAR_LIPOPROTEIN"/>
    <property type="match status" value="1"/>
</dbReference>
<evidence type="ECO:0000256" key="5">
    <source>
        <dbReference type="PROSITE-ProRule" id="PRU01240"/>
    </source>
</evidence>
<proteinExistence type="inferred from homology"/>
<dbReference type="AlphaFoldDB" id="A0A537LLH6"/>
<dbReference type="Gene3D" id="3.40.50.200">
    <property type="entry name" value="Peptidase S8/S53 domain"/>
    <property type="match status" value="1"/>
</dbReference>
<dbReference type="PROSITE" id="PS00137">
    <property type="entry name" value="SUBTILASE_HIS"/>
    <property type="match status" value="1"/>
</dbReference>
<dbReference type="InterPro" id="IPR054399">
    <property type="entry name" value="Fervidolysin-like_N_prodom"/>
</dbReference>
<dbReference type="Pfam" id="PF00082">
    <property type="entry name" value="Peptidase_S8"/>
    <property type="match status" value="1"/>
</dbReference>
<evidence type="ECO:0000256" key="3">
    <source>
        <dbReference type="ARBA" id="ARBA00022801"/>
    </source>
</evidence>
<organism evidence="9 10">
    <name type="scientific">Candidatus Segetimicrobium genomatis</name>
    <dbReference type="NCBI Taxonomy" id="2569760"/>
    <lineage>
        <taxon>Bacteria</taxon>
        <taxon>Bacillati</taxon>
        <taxon>Candidatus Sysuimicrobiota</taxon>
        <taxon>Candidatus Sysuimicrobiia</taxon>
        <taxon>Candidatus Sysuimicrobiales</taxon>
        <taxon>Candidatus Segetimicrobiaceae</taxon>
        <taxon>Candidatus Segetimicrobium</taxon>
    </lineage>
</organism>
<feature type="active site" description="Charge relay system" evidence="5">
    <location>
        <position position="166"/>
    </location>
</feature>
<protein>
    <submittedName>
        <fullName evidence="9">Uncharacterized protein</fullName>
    </submittedName>
</protein>
<dbReference type="PANTHER" id="PTHR43806:SF11">
    <property type="entry name" value="CEREVISIN-RELATED"/>
    <property type="match status" value="1"/>
</dbReference>
<evidence type="ECO:0000259" key="7">
    <source>
        <dbReference type="Pfam" id="PF00082"/>
    </source>
</evidence>
<dbReference type="PROSITE" id="PS00138">
    <property type="entry name" value="SUBTILASE_SER"/>
    <property type="match status" value="1"/>
</dbReference>
<name>A0A537LLH6_9BACT</name>
<feature type="domain" description="Peptidase S8/S53" evidence="7">
    <location>
        <begin position="159"/>
        <end position="403"/>
    </location>
</feature>
<dbReference type="SUPFAM" id="SSF52743">
    <property type="entry name" value="Subtilisin-like"/>
    <property type="match status" value="1"/>
</dbReference>
<dbReference type="InterPro" id="IPR015500">
    <property type="entry name" value="Peptidase_S8_subtilisin-rel"/>
</dbReference>
<feature type="active site" description="Charge relay system" evidence="5">
    <location>
        <position position="196"/>
    </location>
</feature>
<dbReference type="InterPro" id="IPR000209">
    <property type="entry name" value="Peptidase_S8/S53_dom"/>
</dbReference>
<feature type="domain" description="Fervidolysin-like N-terminal prodomain" evidence="8">
    <location>
        <begin position="50"/>
        <end position="121"/>
    </location>
</feature>
<dbReference type="InterPro" id="IPR036852">
    <property type="entry name" value="Peptidase_S8/S53_dom_sf"/>
</dbReference>
<dbReference type="Proteomes" id="UP000318661">
    <property type="component" value="Unassembled WGS sequence"/>
</dbReference>
<keyword evidence="4 5" id="KW-0720">Serine protease</keyword>
<dbReference type="EMBL" id="VBAJ01000077">
    <property type="protein sequence ID" value="TMJ08864.1"/>
    <property type="molecule type" value="Genomic_DNA"/>
</dbReference>
<gene>
    <name evidence="9" type="ORF">E6G99_03670</name>
</gene>
<evidence type="ECO:0000256" key="4">
    <source>
        <dbReference type="ARBA" id="ARBA00022825"/>
    </source>
</evidence>
<dbReference type="PANTHER" id="PTHR43806">
    <property type="entry name" value="PEPTIDASE S8"/>
    <property type="match status" value="1"/>
</dbReference>
<dbReference type="Pfam" id="PF22148">
    <property type="entry name" value="Fervidolysin_NPro-like"/>
    <property type="match status" value="1"/>
</dbReference>
<evidence type="ECO:0000256" key="1">
    <source>
        <dbReference type="ARBA" id="ARBA00011073"/>
    </source>
</evidence>
<dbReference type="PROSITE" id="PS51892">
    <property type="entry name" value="SUBTILASE"/>
    <property type="match status" value="1"/>
</dbReference>
<comment type="similarity">
    <text evidence="1 5">Belongs to the peptidase S8 family.</text>
</comment>
<evidence type="ECO:0000259" key="8">
    <source>
        <dbReference type="Pfam" id="PF22148"/>
    </source>
</evidence>
<sequence>MTRTLRRAGWTPLVLSVLLLVGCTSGSGLIGVPSPGPGGPSGPPPLPSSDAGLADHVPQQIVIGVQPNTDIHRIATSVGGTVTREIKELRSVTVRFPRPASIVDNIRKLQAMAGVRYAEPNYLYQLFGTPNDPFFSSKQWGPQEIGAPSAWDITKGSPNAVVAVLDSALDGTHPEFSGKVLTGNNCEGGPTTAVAHGTHVAGIAAALGNNGIGIAGVNWNAGILPIQVCNTSGACANSDIACGITFGATFATLNSVRVVENLSLGGPGYAQQIKDAVDFALQSGVLVIASSGNDGKSTVLFPAGYPGVMAVGASTPANGRATFSTYGPHLSVIAPGVDIYSTIPGASYTLMSGTSMAAPHVAGVAALILALSPGLTPTQVRSQIERTATHLGSSAFDPQFGWGLVNAAAALGALAPNNYGQVQITVQDTLGLVGGADVVLWVGTASCLGLTQEVQTAQTSFGPPPTTAPPLGVASFNAVPVGSYCATASTTTEMGTTAAPLAVAAGTLTTATVTISP</sequence>